<dbReference type="PANTHER" id="PTHR42734">
    <property type="entry name" value="METAL TRANSPORT SYSTEM ATP-BINDING PROTEIN TM_0124-RELATED"/>
    <property type="match status" value="1"/>
</dbReference>
<dbReference type="CDD" id="cd03235">
    <property type="entry name" value="ABC_Metallic_Cations"/>
    <property type="match status" value="1"/>
</dbReference>
<evidence type="ECO:0000256" key="2">
    <source>
        <dbReference type="ARBA" id="ARBA00022448"/>
    </source>
</evidence>
<dbReference type="Gene3D" id="3.40.50.300">
    <property type="entry name" value="P-loop containing nucleotide triphosphate hydrolases"/>
    <property type="match status" value="1"/>
</dbReference>
<dbReference type="EMBL" id="MLAW01000033">
    <property type="protein sequence ID" value="OJJ24305.1"/>
    <property type="molecule type" value="Genomic_DNA"/>
</dbReference>
<dbReference type="InterPro" id="IPR027417">
    <property type="entry name" value="P-loop_NTPase"/>
</dbReference>
<dbReference type="Pfam" id="PF00005">
    <property type="entry name" value="ABC_tran"/>
    <property type="match status" value="1"/>
</dbReference>
<feature type="domain" description="ABC transporter" evidence="5">
    <location>
        <begin position="10"/>
        <end position="245"/>
    </location>
</feature>
<dbReference type="FunFam" id="3.40.50.300:FF:000134">
    <property type="entry name" value="Iron-enterobactin ABC transporter ATP-binding protein"/>
    <property type="match status" value="1"/>
</dbReference>
<keyword evidence="7" id="KW-1185">Reference proteome</keyword>
<dbReference type="PANTHER" id="PTHR42734:SF5">
    <property type="entry name" value="IRON TRANSPORT SYSTEM ATP-BINDING PROTEIN HI_0361-RELATED"/>
    <property type="match status" value="1"/>
</dbReference>
<dbReference type="PROSITE" id="PS50893">
    <property type="entry name" value="ABC_TRANSPORTER_2"/>
    <property type="match status" value="1"/>
</dbReference>
<evidence type="ECO:0000256" key="3">
    <source>
        <dbReference type="ARBA" id="ARBA00022741"/>
    </source>
</evidence>
<keyword evidence="4" id="KW-0067">ATP-binding</keyword>
<proteinExistence type="inferred from homology"/>
<name>A0A1L9QNR3_9CYAN</name>
<dbReference type="AlphaFoldDB" id="A0A1L9QNR3"/>
<dbReference type="GO" id="GO:0016887">
    <property type="term" value="F:ATP hydrolysis activity"/>
    <property type="evidence" value="ECO:0007669"/>
    <property type="project" value="InterPro"/>
</dbReference>
<dbReference type="SMART" id="SM00382">
    <property type="entry name" value="AAA"/>
    <property type="match status" value="1"/>
</dbReference>
<sequence>MSSLTEPLNITVNNLSVTYSNARLAIYNANCTVEPGTITALVGPNGGGKSTLFKSIMGFLPPKQGQIRVGGMRVEMAQKRQLMAYVPQSDEVDWNFPVSVFDVVMMGRYGYMNMLRIPSAKDRRLVMESLERVGMVEFRNRQIGELSGGQKKRAFLARSLSQDGKVILLDEPFTGVDVKTEKRIVDLLMQLRNEGYTILVSTHDLASISTFCDHTILINQTILASGTTAETFTQENLAMTFGGLPVQSLHSLSPNFEIDS</sequence>
<evidence type="ECO:0000259" key="5">
    <source>
        <dbReference type="PROSITE" id="PS50893"/>
    </source>
</evidence>
<dbReference type="InterPro" id="IPR050153">
    <property type="entry name" value="Metal_Ion_Import_ABC"/>
</dbReference>
<comment type="caution">
    <text evidence="6">The sequence shown here is derived from an EMBL/GenBank/DDBJ whole genome shotgun (WGS) entry which is preliminary data.</text>
</comment>
<comment type="similarity">
    <text evidence="1">Belongs to the ABC transporter superfamily.</text>
</comment>
<dbReference type="SUPFAM" id="SSF52540">
    <property type="entry name" value="P-loop containing nucleoside triphosphate hydrolases"/>
    <property type="match status" value="1"/>
</dbReference>
<protein>
    <submittedName>
        <fullName evidence="6">Manganese transporter</fullName>
    </submittedName>
</protein>
<dbReference type="InterPro" id="IPR003439">
    <property type="entry name" value="ABC_transporter-like_ATP-bd"/>
</dbReference>
<evidence type="ECO:0000256" key="4">
    <source>
        <dbReference type="ARBA" id="ARBA00022840"/>
    </source>
</evidence>
<dbReference type="InterPro" id="IPR003593">
    <property type="entry name" value="AAA+_ATPase"/>
</dbReference>
<evidence type="ECO:0000256" key="1">
    <source>
        <dbReference type="ARBA" id="ARBA00005417"/>
    </source>
</evidence>
<reference evidence="6" key="1">
    <citation type="submission" date="2016-10" db="EMBL/GenBank/DDBJ databases">
        <title>CRISPR-Cas defence system in Roseofilum reptotaenium: evidence of a bacteriophage-cyanobacterium arms race in the coral black band disease.</title>
        <authorList>
            <person name="Buerger P."/>
            <person name="Wood-Charlson E.M."/>
            <person name="Weynberg K.D."/>
            <person name="Willis B."/>
            <person name="Van Oppen M.J."/>
        </authorList>
    </citation>
    <scope>NUCLEOTIDE SEQUENCE [LARGE SCALE GENOMIC DNA]</scope>
    <source>
        <strain evidence="6">AO1-A</strain>
    </source>
</reference>
<keyword evidence="2" id="KW-0813">Transport</keyword>
<dbReference type="STRING" id="1925591.BI308_17100"/>
<gene>
    <name evidence="6" type="ORF">BI308_17100</name>
</gene>
<dbReference type="Proteomes" id="UP000183940">
    <property type="component" value="Unassembled WGS sequence"/>
</dbReference>
<keyword evidence="3" id="KW-0547">Nucleotide-binding</keyword>
<evidence type="ECO:0000313" key="7">
    <source>
        <dbReference type="Proteomes" id="UP000183940"/>
    </source>
</evidence>
<dbReference type="GO" id="GO:0005524">
    <property type="term" value="F:ATP binding"/>
    <property type="evidence" value="ECO:0007669"/>
    <property type="project" value="UniProtKB-KW"/>
</dbReference>
<organism evidence="6 7">
    <name type="scientific">Roseofilum reptotaenium AO1-A</name>
    <dbReference type="NCBI Taxonomy" id="1925591"/>
    <lineage>
        <taxon>Bacteria</taxon>
        <taxon>Bacillati</taxon>
        <taxon>Cyanobacteriota</taxon>
        <taxon>Cyanophyceae</taxon>
        <taxon>Desertifilales</taxon>
        <taxon>Desertifilaceae</taxon>
        <taxon>Roseofilum</taxon>
    </lineage>
</organism>
<accession>A0A1L9QNR3</accession>
<evidence type="ECO:0000313" key="6">
    <source>
        <dbReference type="EMBL" id="OJJ24305.1"/>
    </source>
</evidence>
<dbReference type="PROSITE" id="PS00211">
    <property type="entry name" value="ABC_TRANSPORTER_1"/>
    <property type="match status" value="1"/>
</dbReference>
<dbReference type="InterPro" id="IPR017871">
    <property type="entry name" value="ABC_transporter-like_CS"/>
</dbReference>